<feature type="region of interest" description="Disordered" evidence="5">
    <location>
        <begin position="42"/>
        <end position="64"/>
    </location>
</feature>
<comment type="caution">
    <text evidence="6">The sequence shown here is derived from an EMBL/GenBank/DDBJ whole genome shotgun (WGS) entry which is preliminary data.</text>
</comment>
<reference evidence="6" key="2">
    <citation type="submission" date="2020-11" db="EMBL/GenBank/DDBJ databases">
        <authorList>
            <person name="McCartney M.A."/>
            <person name="Auch B."/>
            <person name="Kono T."/>
            <person name="Mallez S."/>
            <person name="Becker A."/>
            <person name="Gohl D.M."/>
            <person name="Silverstein K.A.T."/>
            <person name="Koren S."/>
            <person name="Bechman K.B."/>
            <person name="Herman A."/>
            <person name="Abrahante J.E."/>
            <person name="Garbe J."/>
        </authorList>
    </citation>
    <scope>NUCLEOTIDE SEQUENCE</scope>
    <source>
        <strain evidence="6">Duluth1</strain>
        <tissue evidence="6">Whole animal</tissue>
    </source>
</reference>
<dbReference type="Pfam" id="PF07147">
    <property type="entry name" value="PDCD9"/>
    <property type="match status" value="1"/>
</dbReference>
<sequence>MAALSRVRHMKSKYCIFQAIFTSSKWRCQFATEAARKIDLPSDLKDDAQEGLPDDKPEKGYPAVKPWMPPGSWGEMTRQQAWFWHRGEINHMGRITHVKEKIKFLTDKQMVAWKFPPINIQPNVLKYQLEVTNTILASKDDKYLKPEIYQSVDIKTDYEELKKLCIEAIEIEHALHRDKLKYLAAAKDGRAKSWHALLRGRLLTQTILNAIMSGASRNHEHLQSCSVDKEVTVAACFQRNGVKRPWVPVSRRSPDLSKELYLQNNAMFQGKHVVDFQVRTSLPLPQFISPDHEMCMQADKCVPQYNPKVLGQFRELTQLEITSGFNLGSPNEFTHTSVVCEQLGRLRLVSGEEHWEQSHAGYGLVTSFLSCVAQAHVQGFNMFQDLVYPFTAQTIHTDGRTFRFSMFQLNSLKLWKDPKASPASNVAWISPADNLYEGLTDDRVIGFNDEVFQRLCQCLLLKPSSRDGIKLNPNVKYKAGTPKILKSVKKVEIEEEVVYDR</sequence>
<name>A0A9D4C6C2_DREPO</name>
<dbReference type="GO" id="GO:0006412">
    <property type="term" value="P:translation"/>
    <property type="evidence" value="ECO:0007669"/>
    <property type="project" value="InterPro"/>
</dbReference>
<dbReference type="PANTHER" id="PTHR13014:SF3">
    <property type="entry name" value="LARGE RIBOSOMAL SUBUNIT PROTEIN ML65"/>
    <property type="match status" value="1"/>
</dbReference>
<feature type="compositionally biased region" description="Basic and acidic residues" evidence="5">
    <location>
        <begin position="42"/>
        <end position="59"/>
    </location>
</feature>
<dbReference type="AlphaFoldDB" id="A0A9D4C6C2"/>
<keyword evidence="7" id="KW-1185">Reference proteome</keyword>
<evidence type="ECO:0008006" key="8">
    <source>
        <dbReference type="Google" id="ProtNLM"/>
    </source>
</evidence>
<gene>
    <name evidence="6" type="ORF">DPMN_060697</name>
</gene>
<dbReference type="Proteomes" id="UP000828390">
    <property type="component" value="Unassembled WGS sequence"/>
</dbReference>
<proteinExistence type="predicted"/>
<reference evidence="6" key="1">
    <citation type="journal article" date="2019" name="bioRxiv">
        <title>The Genome of the Zebra Mussel, Dreissena polymorpha: A Resource for Invasive Species Research.</title>
        <authorList>
            <person name="McCartney M.A."/>
            <person name="Auch B."/>
            <person name="Kono T."/>
            <person name="Mallez S."/>
            <person name="Zhang Y."/>
            <person name="Obille A."/>
            <person name="Becker A."/>
            <person name="Abrahante J.E."/>
            <person name="Garbe J."/>
            <person name="Badalamenti J.P."/>
            <person name="Herman A."/>
            <person name="Mangelson H."/>
            <person name="Liachko I."/>
            <person name="Sullivan S."/>
            <person name="Sone E.D."/>
            <person name="Koren S."/>
            <person name="Silverstein K.A.T."/>
            <person name="Beckman K.B."/>
            <person name="Gohl D.M."/>
        </authorList>
    </citation>
    <scope>NUCLEOTIDE SEQUENCE</scope>
    <source>
        <strain evidence="6">Duluth1</strain>
        <tissue evidence="6">Whole animal</tissue>
    </source>
</reference>
<evidence type="ECO:0000256" key="2">
    <source>
        <dbReference type="ARBA" id="ARBA00022980"/>
    </source>
</evidence>
<dbReference type="GO" id="GO:0005762">
    <property type="term" value="C:mitochondrial large ribosomal subunit"/>
    <property type="evidence" value="ECO:0007669"/>
    <property type="project" value="TreeGrafter"/>
</dbReference>
<keyword evidence="3" id="KW-0496">Mitochondrion</keyword>
<evidence type="ECO:0000256" key="1">
    <source>
        <dbReference type="ARBA" id="ARBA00004173"/>
    </source>
</evidence>
<protein>
    <recommendedName>
        <fullName evidence="8">Mitochondrial ribosomal protein L37</fullName>
    </recommendedName>
</protein>
<dbReference type="PANTHER" id="PTHR13014">
    <property type="entry name" value="MITOCHONDRIAL 28S RIBOSOMAL PROTEIN S30/P52 PRO-APOTOTIC PROTEIN"/>
    <property type="match status" value="1"/>
</dbReference>
<dbReference type="InterPro" id="IPR039982">
    <property type="entry name" value="Ribosomal_mL65"/>
</dbReference>
<evidence type="ECO:0000313" key="6">
    <source>
        <dbReference type="EMBL" id="KAH3717901.1"/>
    </source>
</evidence>
<dbReference type="InterPro" id="IPR010793">
    <property type="entry name" value="Ribosomal_mL37/mL65"/>
</dbReference>
<keyword evidence="2" id="KW-0689">Ribosomal protein</keyword>
<accession>A0A9D4C6C2</accession>
<evidence type="ECO:0000313" key="7">
    <source>
        <dbReference type="Proteomes" id="UP000828390"/>
    </source>
</evidence>
<evidence type="ECO:0000256" key="5">
    <source>
        <dbReference type="SAM" id="MobiDB-lite"/>
    </source>
</evidence>
<dbReference type="GO" id="GO:0003735">
    <property type="term" value="F:structural constituent of ribosome"/>
    <property type="evidence" value="ECO:0007669"/>
    <property type="project" value="InterPro"/>
</dbReference>
<evidence type="ECO:0000256" key="3">
    <source>
        <dbReference type="ARBA" id="ARBA00023128"/>
    </source>
</evidence>
<evidence type="ECO:0000256" key="4">
    <source>
        <dbReference type="ARBA" id="ARBA00023274"/>
    </source>
</evidence>
<comment type="subcellular location">
    <subcellularLocation>
        <location evidence="1">Mitochondrion</location>
    </subcellularLocation>
</comment>
<keyword evidence="4" id="KW-0687">Ribonucleoprotein</keyword>
<dbReference type="OrthoDB" id="6041973at2759"/>
<dbReference type="EMBL" id="JAIWYP010000013">
    <property type="protein sequence ID" value="KAH3717901.1"/>
    <property type="molecule type" value="Genomic_DNA"/>
</dbReference>
<organism evidence="6 7">
    <name type="scientific">Dreissena polymorpha</name>
    <name type="common">Zebra mussel</name>
    <name type="synonym">Mytilus polymorpha</name>
    <dbReference type="NCBI Taxonomy" id="45954"/>
    <lineage>
        <taxon>Eukaryota</taxon>
        <taxon>Metazoa</taxon>
        <taxon>Spiralia</taxon>
        <taxon>Lophotrochozoa</taxon>
        <taxon>Mollusca</taxon>
        <taxon>Bivalvia</taxon>
        <taxon>Autobranchia</taxon>
        <taxon>Heteroconchia</taxon>
        <taxon>Euheterodonta</taxon>
        <taxon>Imparidentia</taxon>
        <taxon>Neoheterodontei</taxon>
        <taxon>Myida</taxon>
        <taxon>Dreissenoidea</taxon>
        <taxon>Dreissenidae</taxon>
        <taxon>Dreissena</taxon>
    </lineage>
</organism>